<evidence type="ECO:0000259" key="7">
    <source>
        <dbReference type="Pfam" id="PF08281"/>
    </source>
</evidence>
<dbReference type="Gene3D" id="1.10.1740.10">
    <property type="match status" value="1"/>
</dbReference>
<evidence type="ECO:0000256" key="1">
    <source>
        <dbReference type="ARBA" id="ARBA00010641"/>
    </source>
</evidence>
<dbReference type="RefSeq" id="WP_376878439.1">
    <property type="nucleotide sequence ID" value="NZ_JBHUHP010000016.1"/>
</dbReference>
<protein>
    <submittedName>
        <fullName evidence="8">RNA polymerase sigma factor</fullName>
    </submittedName>
</protein>
<accession>A0ABW4XG10</accession>
<keyword evidence="3" id="KW-0731">Sigma factor</keyword>
<comment type="caution">
    <text evidence="8">The sequence shown here is derived from an EMBL/GenBank/DDBJ whole genome shotgun (WGS) entry which is preliminary data.</text>
</comment>
<dbReference type="InterPro" id="IPR039425">
    <property type="entry name" value="RNA_pol_sigma-70-like"/>
</dbReference>
<dbReference type="PANTHER" id="PTHR43133:SF53">
    <property type="entry name" value="ECF RNA POLYMERASE SIGMA-E FACTOR"/>
    <property type="match status" value="1"/>
</dbReference>
<dbReference type="InterPro" id="IPR014284">
    <property type="entry name" value="RNA_pol_sigma-70_dom"/>
</dbReference>
<dbReference type="NCBIfam" id="TIGR02937">
    <property type="entry name" value="sigma70-ECF"/>
    <property type="match status" value="1"/>
</dbReference>
<dbReference type="InterPro" id="IPR013249">
    <property type="entry name" value="RNA_pol_sigma70_r4_t2"/>
</dbReference>
<dbReference type="InterPro" id="IPR013325">
    <property type="entry name" value="RNA_pol_sigma_r2"/>
</dbReference>
<evidence type="ECO:0000313" key="9">
    <source>
        <dbReference type="Proteomes" id="UP001597402"/>
    </source>
</evidence>
<keyword evidence="9" id="KW-1185">Reference proteome</keyword>
<dbReference type="SUPFAM" id="SSF88946">
    <property type="entry name" value="Sigma2 domain of RNA polymerase sigma factors"/>
    <property type="match status" value="1"/>
</dbReference>
<evidence type="ECO:0000313" key="8">
    <source>
        <dbReference type="EMBL" id="MFD2093169.1"/>
    </source>
</evidence>
<evidence type="ECO:0000256" key="5">
    <source>
        <dbReference type="SAM" id="MobiDB-lite"/>
    </source>
</evidence>
<feature type="region of interest" description="Disordered" evidence="5">
    <location>
        <begin position="1"/>
        <end position="26"/>
    </location>
</feature>
<sequence>MPSLNRPALTDTDPADRGTVGERAPVPPEEELLDRLRAGDAAAFAAVVDAWSPVMLSVARRYVHDRHAAEDVVQEAWLGVISGIGRFEGRSSVRSWAFSIVINRAKSRFARDTRLVSSPELTGSPTSGPTVDPARFRGPDDAYPGHWTSTGAPRPWDQPENGLLNREVRERLERALAELPERQRLVVQLRDVQGMSAEETCAALHLSAGNQRVLLHRGRAALRAALEDYYDR</sequence>
<dbReference type="InterPro" id="IPR036388">
    <property type="entry name" value="WH-like_DNA-bd_sf"/>
</dbReference>
<evidence type="ECO:0000256" key="2">
    <source>
        <dbReference type="ARBA" id="ARBA00023015"/>
    </source>
</evidence>
<evidence type="ECO:0000259" key="6">
    <source>
        <dbReference type="Pfam" id="PF04542"/>
    </source>
</evidence>
<name>A0ABW4XG10_9ACTN</name>
<keyword evidence="2" id="KW-0805">Transcription regulation</keyword>
<organism evidence="8 9">
    <name type="scientific">Blastococcus deserti</name>
    <dbReference type="NCBI Taxonomy" id="2259033"/>
    <lineage>
        <taxon>Bacteria</taxon>
        <taxon>Bacillati</taxon>
        <taxon>Actinomycetota</taxon>
        <taxon>Actinomycetes</taxon>
        <taxon>Geodermatophilales</taxon>
        <taxon>Geodermatophilaceae</taxon>
        <taxon>Blastococcus</taxon>
    </lineage>
</organism>
<dbReference type="SUPFAM" id="SSF88659">
    <property type="entry name" value="Sigma3 and sigma4 domains of RNA polymerase sigma factors"/>
    <property type="match status" value="1"/>
</dbReference>
<proteinExistence type="inferred from homology"/>
<comment type="similarity">
    <text evidence="1">Belongs to the sigma-70 factor family. ECF subfamily.</text>
</comment>
<dbReference type="Gene3D" id="1.10.10.10">
    <property type="entry name" value="Winged helix-like DNA-binding domain superfamily/Winged helix DNA-binding domain"/>
    <property type="match status" value="1"/>
</dbReference>
<gene>
    <name evidence="8" type="ORF">ACFSHS_16510</name>
</gene>
<dbReference type="EMBL" id="JBHUHP010000016">
    <property type="protein sequence ID" value="MFD2093169.1"/>
    <property type="molecule type" value="Genomic_DNA"/>
</dbReference>
<feature type="compositionally biased region" description="Polar residues" evidence="5">
    <location>
        <begin position="116"/>
        <end position="129"/>
    </location>
</feature>
<dbReference type="InterPro" id="IPR007627">
    <property type="entry name" value="RNA_pol_sigma70_r2"/>
</dbReference>
<dbReference type="InterPro" id="IPR013324">
    <property type="entry name" value="RNA_pol_sigma_r3/r4-like"/>
</dbReference>
<evidence type="ECO:0000256" key="4">
    <source>
        <dbReference type="ARBA" id="ARBA00023163"/>
    </source>
</evidence>
<feature type="domain" description="RNA polymerase sigma factor 70 region 4 type 2" evidence="7">
    <location>
        <begin position="169"/>
        <end position="222"/>
    </location>
</feature>
<keyword evidence="4" id="KW-0804">Transcription</keyword>
<feature type="domain" description="RNA polymerase sigma-70 region 2" evidence="6">
    <location>
        <begin position="48"/>
        <end position="114"/>
    </location>
</feature>
<dbReference type="Proteomes" id="UP001597402">
    <property type="component" value="Unassembled WGS sequence"/>
</dbReference>
<evidence type="ECO:0000256" key="3">
    <source>
        <dbReference type="ARBA" id="ARBA00023082"/>
    </source>
</evidence>
<dbReference type="Pfam" id="PF08281">
    <property type="entry name" value="Sigma70_r4_2"/>
    <property type="match status" value="1"/>
</dbReference>
<reference evidence="9" key="1">
    <citation type="journal article" date="2019" name="Int. J. Syst. Evol. Microbiol.">
        <title>The Global Catalogue of Microorganisms (GCM) 10K type strain sequencing project: providing services to taxonomists for standard genome sequencing and annotation.</title>
        <authorList>
            <consortium name="The Broad Institute Genomics Platform"/>
            <consortium name="The Broad Institute Genome Sequencing Center for Infectious Disease"/>
            <person name="Wu L."/>
            <person name="Ma J."/>
        </authorList>
    </citation>
    <scope>NUCLEOTIDE SEQUENCE [LARGE SCALE GENOMIC DNA]</scope>
    <source>
        <strain evidence="9">JCM 3338</strain>
    </source>
</reference>
<dbReference type="CDD" id="cd06171">
    <property type="entry name" value="Sigma70_r4"/>
    <property type="match status" value="1"/>
</dbReference>
<feature type="region of interest" description="Disordered" evidence="5">
    <location>
        <begin position="116"/>
        <end position="161"/>
    </location>
</feature>
<dbReference type="PANTHER" id="PTHR43133">
    <property type="entry name" value="RNA POLYMERASE ECF-TYPE SIGMA FACTO"/>
    <property type="match status" value="1"/>
</dbReference>
<dbReference type="Pfam" id="PF04542">
    <property type="entry name" value="Sigma70_r2"/>
    <property type="match status" value="1"/>
</dbReference>